<evidence type="ECO:0000313" key="2">
    <source>
        <dbReference type="EMBL" id="KAJ2932348.1"/>
    </source>
</evidence>
<evidence type="ECO:0000313" key="3">
    <source>
        <dbReference type="Proteomes" id="UP001140091"/>
    </source>
</evidence>
<protein>
    <recommendedName>
        <fullName evidence="4">F-box domain-containing protein</fullName>
    </recommendedName>
</protein>
<dbReference type="AlphaFoldDB" id="A0A9W8MKG2"/>
<feature type="non-terminal residue" evidence="2">
    <location>
        <position position="172"/>
    </location>
</feature>
<reference evidence="2" key="1">
    <citation type="submission" date="2022-06" db="EMBL/GenBank/DDBJ databases">
        <title>Genome Sequence of Candolleomyces eurysporus.</title>
        <authorList>
            <person name="Buettner E."/>
        </authorList>
    </citation>
    <scope>NUCLEOTIDE SEQUENCE</scope>
    <source>
        <strain evidence="2">VTCC 930004</strain>
    </source>
</reference>
<dbReference type="OrthoDB" id="3365698at2759"/>
<evidence type="ECO:0008006" key="4">
    <source>
        <dbReference type="Google" id="ProtNLM"/>
    </source>
</evidence>
<sequence length="172" mass="19235">MAPLRDCAHLYSTNAVPNPQEAKAVQQKVDNLKNKIGNLKSQLQELEEELRQHEAVLSPVRRIPAEVLGEVFSLVLPVTLDHQGREQLLDFCLVCKLWRDAALAAGWIWGSVSVDINGELAALIHELPLITHLTLDKVPKNEIQDIFEKLYARLTPALGLQHLQGSTFEHIA</sequence>
<keyword evidence="3" id="KW-1185">Reference proteome</keyword>
<evidence type="ECO:0000256" key="1">
    <source>
        <dbReference type="SAM" id="Coils"/>
    </source>
</evidence>
<organism evidence="2 3">
    <name type="scientific">Candolleomyces eurysporus</name>
    <dbReference type="NCBI Taxonomy" id="2828524"/>
    <lineage>
        <taxon>Eukaryota</taxon>
        <taxon>Fungi</taxon>
        <taxon>Dikarya</taxon>
        <taxon>Basidiomycota</taxon>
        <taxon>Agaricomycotina</taxon>
        <taxon>Agaricomycetes</taxon>
        <taxon>Agaricomycetidae</taxon>
        <taxon>Agaricales</taxon>
        <taxon>Agaricineae</taxon>
        <taxon>Psathyrellaceae</taxon>
        <taxon>Candolleomyces</taxon>
    </lineage>
</organism>
<gene>
    <name evidence="2" type="ORF">H1R20_g4749</name>
</gene>
<feature type="coiled-coil region" evidence="1">
    <location>
        <begin position="22"/>
        <end position="56"/>
    </location>
</feature>
<proteinExistence type="predicted"/>
<keyword evidence="1" id="KW-0175">Coiled coil</keyword>
<dbReference type="Proteomes" id="UP001140091">
    <property type="component" value="Unassembled WGS sequence"/>
</dbReference>
<comment type="caution">
    <text evidence="2">The sequence shown here is derived from an EMBL/GenBank/DDBJ whole genome shotgun (WGS) entry which is preliminary data.</text>
</comment>
<dbReference type="EMBL" id="JANBPK010000774">
    <property type="protein sequence ID" value="KAJ2932348.1"/>
    <property type="molecule type" value="Genomic_DNA"/>
</dbReference>
<name>A0A9W8MKG2_9AGAR</name>
<accession>A0A9W8MKG2</accession>